<accession>A0AA39V877</accession>
<gene>
    <name evidence="6" type="ORF">JMJ35_005138</name>
</gene>
<evidence type="ECO:0000256" key="1">
    <source>
        <dbReference type="ARBA" id="ARBA00023125"/>
    </source>
</evidence>
<organism evidence="6 7">
    <name type="scientific">Cladonia borealis</name>
    <dbReference type="NCBI Taxonomy" id="184061"/>
    <lineage>
        <taxon>Eukaryota</taxon>
        <taxon>Fungi</taxon>
        <taxon>Dikarya</taxon>
        <taxon>Ascomycota</taxon>
        <taxon>Pezizomycotina</taxon>
        <taxon>Lecanoromycetes</taxon>
        <taxon>OSLEUM clade</taxon>
        <taxon>Lecanoromycetidae</taxon>
        <taxon>Lecanorales</taxon>
        <taxon>Lecanorineae</taxon>
        <taxon>Cladoniaceae</taxon>
        <taxon>Cladonia</taxon>
    </lineage>
</organism>
<dbReference type="InterPro" id="IPR009057">
    <property type="entry name" value="Homeodomain-like_sf"/>
</dbReference>
<feature type="compositionally biased region" description="Polar residues" evidence="4">
    <location>
        <begin position="14"/>
        <end position="32"/>
    </location>
</feature>
<dbReference type="Gene3D" id="1.10.10.60">
    <property type="entry name" value="Homeodomain-like"/>
    <property type="match status" value="1"/>
</dbReference>
<feature type="compositionally biased region" description="Polar residues" evidence="4">
    <location>
        <begin position="637"/>
        <end position="656"/>
    </location>
</feature>
<reference evidence="6" key="1">
    <citation type="submission" date="2023-03" db="EMBL/GenBank/DDBJ databases">
        <title>Complete genome of Cladonia borealis.</title>
        <authorList>
            <person name="Park H."/>
        </authorList>
    </citation>
    <scope>NUCLEOTIDE SEQUENCE</scope>
    <source>
        <strain evidence="6">ANT050790</strain>
    </source>
</reference>
<dbReference type="GO" id="GO:0010833">
    <property type="term" value="P:telomere maintenance via telomere lengthening"/>
    <property type="evidence" value="ECO:0007669"/>
    <property type="project" value="TreeGrafter"/>
</dbReference>
<dbReference type="Proteomes" id="UP001166286">
    <property type="component" value="Unassembled WGS sequence"/>
</dbReference>
<feature type="compositionally biased region" description="Polar residues" evidence="4">
    <location>
        <begin position="40"/>
        <end position="58"/>
    </location>
</feature>
<protein>
    <recommendedName>
        <fullName evidence="5">Telomere repeat-binding factor dimerisation domain-containing protein</fullName>
    </recommendedName>
</protein>
<feature type="compositionally biased region" description="Basic and acidic residues" evidence="4">
    <location>
        <begin position="170"/>
        <end position="179"/>
    </location>
</feature>
<dbReference type="PANTHER" id="PTHR47807">
    <property type="entry name" value="PROTEIN TBF1"/>
    <property type="match status" value="1"/>
</dbReference>
<evidence type="ECO:0000259" key="5">
    <source>
        <dbReference type="Pfam" id="PF08558"/>
    </source>
</evidence>
<feature type="region of interest" description="Disordered" evidence="4">
    <location>
        <begin position="451"/>
        <end position="484"/>
    </location>
</feature>
<proteinExistence type="predicted"/>
<dbReference type="InterPro" id="IPR013867">
    <property type="entry name" value="Telomere_rpt-bd_fac_dimer_dom"/>
</dbReference>
<keyword evidence="3" id="KW-0131">Cell cycle</keyword>
<feature type="compositionally biased region" description="Polar residues" evidence="4">
    <location>
        <begin position="548"/>
        <end position="558"/>
    </location>
</feature>
<evidence type="ECO:0000313" key="7">
    <source>
        <dbReference type="Proteomes" id="UP001166286"/>
    </source>
</evidence>
<keyword evidence="1" id="KW-0238">DNA-binding</keyword>
<dbReference type="FunFam" id="1.10.10.60:FF:000137">
    <property type="entry name" value="MYB DNA binding protein"/>
    <property type="match status" value="1"/>
</dbReference>
<dbReference type="AlphaFoldDB" id="A0AA39V877"/>
<feature type="region of interest" description="Disordered" evidence="4">
    <location>
        <begin position="1"/>
        <end position="129"/>
    </location>
</feature>
<dbReference type="SUPFAM" id="SSF46689">
    <property type="entry name" value="Homeodomain-like"/>
    <property type="match status" value="1"/>
</dbReference>
<dbReference type="EMBL" id="JAFEKC020000011">
    <property type="protein sequence ID" value="KAK0512010.1"/>
    <property type="molecule type" value="Genomic_DNA"/>
</dbReference>
<comment type="caution">
    <text evidence="6">The sequence shown here is derived from an EMBL/GenBank/DDBJ whole genome shotgun (WGS) entry which is preliminary data.</text>
</comment>
<evidence type="ECO:0000256" key="2">
    <source>
        <dbReference type="ARBA" id="ARBA00023242"/>
    </source>
</evidence>
<evidence type="ECO:0000256" key="4">
    <source>
        <dbReference type="SAM" id="MobiDB-lite"/>
    </source>
</evidence>
<dbReference type="GO" id="GO:0042803">
    <property type="term" value="F:protein homodimerization activity"/>
    <property type="evidence" value="ECO:0007669"/>
    <property type="project" value="InterPro"/>
</dbReference>
<feature type="compositionally biased region" description="Low complexity" evidence="4">
    <location>
        <begin position="96"/>
        <end position="107"/>
    </location>
</feature>
<dbReference type="Pfam" id="PF08558">
    <property type="entry name" value="TRF"/>
    <property type="match status" value="1"/>
</dbReference>
<evidence type="ECO:0000256" key="3">
    <source>
        <dbReference type="ARBA" id="ARBA00023306"/>
    </source>
</evidence>
<feature type="domain" description="Telomere repeat-binding factor dimerisation" evidence="5">
    <location>
        <begin position="206"/>
        <end position="430"/>
    </location>
</feature>
<dbReference type="CDD" id="cd11660">
    <property type="entry name" value="SANT_TRF"/>
    <property type="match status" value="1"/>
</dbReference>
<sequence length="905" mass="99027">MPTRRQQAAAAKGMSTNDGRFSDQVQPASTSAWPVEHSAKTTPASTINELGTKGTESIGSRLRKRRRTDSSPTDDSSPAPKRTQSKNATASSGKHQQAASPPQAASSTSKMKPELSQQANPPFSGRPNQGDLLAMQLEQVNTSETTPPEAATNMQPQSGEESDVTAGKSNHGETVDSRQESQIYDVTGIVDTESFHHVGPSFHLKTQSLPILDNLATQILNTLAKSTYREILTIATEPDSDPGQAYATLKSLFDHTKKIYSIHEPFLNPYELGLVEHAHMNTIKKANMATFVSSVFGSQDVGFYHLNENFLDTFLSDGSRLLKNQAQLFLDLKTQAYISAVNSGDRSREEILEDLFPRDLDERLLKRRPGAKQLTPSEADFVQRARNRRKALLEEPRTDEAVKSLPEKYIWEDFLRDISTYVAKNFEAIAGVPTRKSPWLARAPGYLTTDQRQQFQGQQARGQRRPNTQSSHQTPQPSQTQHDDLASGIHLPAQPASSRNDAPIGDTDAFAQKAARAANLAIQDWGKSQEAEISQQLPHGQTRVEAQAPSTPQNPNPHTTREIRYHFENELHPNVPAPPPPQYLQEIQFQAPQQLQRQWEGQMGIDQIHQSYSNQQLIPNPAQSAPTQVLYERARNAATTKSSPSNRRSGTPSQRRPWTADEENSLMAGLDRVKGPHWSQILAMFGPGGTINEVLKDRNQVQLKDKARNLKLFFLKSGIEVPYYLQFVTGELKTRAPGQAAKNEAKEKGTSEEDRAHYEGVIALAGGAVQDGDQPMTGIEGQNEASQNGVVPTANMGSGIIQNGLNASINSNINEKGSVNNEANKATQSVDAPTGGDGDFMTPASQRLLQQHQLPLGYVGNLPVNGATMNGTPSRATQPLLTQLQAAAPRTMASSSSNVDPSLSV</sequence>
<evidence type="ECO:0000313" key="6">
    <source>
        <dbReference type="EMBL" id="KAK0512010.1"/>
    </source>
</evidence>
<feature type="compositionally biased region" description="Low complexity" evidence="4">
    <location>
        <begin position="468"/>
        <end position="480"/>
    </location>
</feature>
<feature type="compositionally biased region" description="Polar residues" evidence="4">
    <location>
        <begin position="141"/>
        <end position="159"/>
    </location>
</feature>
<keyword evidence="2" id="KW-0539">Nucleus</keyword>
<feature type="region of interest" description="Disordered" evidence="4">
    <location>
        <begin position="141"/>
        <end position="181"/>
    </location>
</feature>
<feature type="region of interest" description="Disordered" evidence="4">
    <location>
        <begin position="527"/>
        <end position="560"/>
    </location>
</feature>
<feature type="compositionally biased region" description="Polar residues" evidence="4">
    <location>
        <begin position="85"/>
        <end position="95"/>
    </location>
</feature>
<feature type="compositionally biased region" description="Low complexity" evidence="4">
    <location>
        <begin position="894"/>
        <end position="905"/>
    </location>
</feature>
<feature type="compositionally biased region" description="Low complexity" evidence="4">
    <location>
        <begin position="451"/>
        <end position="461"/>
    </location>
</feature>
<dbReference type="InterPro" id="IPR052833">
    <property type="entry name" value="Telomeric_DNA-bd_trans-reg"/>
</dbReference>
<dbReference type="GO" id="GO:0003691">
    <property type="term" value="F:double-stranded telomeric DNA binding"/>
    <property type="evidence" value="ECO:0007669"/>
    <property type="project" value="TreeGrafter"/>
</dbReference>
<name>A0AA39V877_9LECA</name>
<feature type="region of interest" description="Disordered" evidence="4">
    <location>
        <begin position="886"/>
        <end position="905"/>
    </location>
</feature>
<dbReference type="PANTHER" id="PTHR47807:SF1">
    <property type="entry name" value="PROTEIN TBF1"/>
    <property type="match status" value="1"/>
</dbReference>
<feature type="region of interest" description="Disordered" evidence="4">
    <location>
        <begin position="635"/>
        <end position="661"/>
    </location>
</feature>
<keyword evidence="7" id="KW-1185">Reference proteome</keyword>